<evidence type="ECO:0000256" key="9">
    <source>
        <dbReference type="ARBA" id="ARBA00022741"/>
    </source>
</evidence>
<keyword evidence="8" id="KW-0479">Metal-binding</keyword>
<keyword evidence="10 16" id="KW-0658">Purine biosynthesis</keyword>
<dbReference type="Pfam" id="PF02769">
    <property type="entry name" value="AIRS_C"/>
    <property type="match status" value="1"/>
</dbReference>
<dbReference type="Proteomes" id="UP000294558">
    <property type="component" value="Unassembled WGS sequence"/>
</dbReference>
<dbReference type="PROSITE" id="PS00184">
    <property type="entry name" value="GARS"/>
    <property type="match status" value="1"/>
</dbReference>
<dbReference type="InterPro" id="IPR036676">
    <property type="entry name" value="PurM-like_C_sf"/>
</dbReference>
<dbReference type="GO" id="GO:0006189">
    <property type="term" value="P:'de novo' IMP biosynthetic process"/>
    <property type="evidence" value="ECO:0007669"/>
    <property type="project" value="UniProtKB-UniRule"/>
</dbReference>
<proteinExistence type="inferred from homology"/>
<evidence type="ECO:0000259" key="17">
    <source>
        <dbReference type="PROSITE" id="PS50975"/>
    </source>
</evidence>
<keyword evidence="12" id="KW-0464">Manganese</keyword>
<sequence length="738" mass="76999">MRVVVIGRGGREHAIAWSCEEHGHTVSLADDLGELTADDVDLVIPGPEAALVDGVADECSFRKIPCFGPTSKQARIESSKGFSRHLADSLGVPGPVYERFEELDADGAIAWWRGFGKPVVVKLDGLAAGKGVIVPADDDETEAAIRSTAKLGPFVLEERISGPECSLLALCDGNSAVALPLAQDHKRIGEGDTGPNTGGMGAYAPAPVAFDATELLATFVQPILDYYASSGTPYVGVLYAGLMLTADGPRLIEYNCRFGDPETQAVLPLLETDLAELALACTRHDVSSVPVGVRDAVACTVVAAAPGYPASPSTGAAITLTGFSTTDWANRSSDDPNAILFPAGVSDGRTAGGRVLAVTGLGTDLAAARAAAYRAMDGVSFPNMIVRRDIGWRAPGAMLTSYASTGVDIDEGNRAVEQMKGAVERTLGSDVLRGVGSFGGVLSAKRILERADPVLVASTDGVGTKVELAARLGKVRNIGHDIVNHCIDDVLVQSARPFFFLDYIAASKLDADLVADVVTGMAEACEASGCVLLGGETAEMPGVYAAGAFDVAGTLVGIAERSELLPRDDVSPGDVLIGVASSGPHTNGFSFLRKLFDWVPMNVTPPGFDQELGDALLAPHRSYLGVLDGALESGKVKALAHITGGGLPENLPRVLPDAVDAEIRLGSWPKGPLFELIGELATGVDDHELHRMLNMGIGMVVVCDPADADAVQASIDEPTWQIGTLVRSRPGSRTVHLI</sequence>
<dbReference type="InterPro" id="IPR020559">
    <property type="entry name" value="PRibGlycinamide_synth_CS"/>
</dbReference>
<comment type="subcellular location">
    <subcellularLocation>
        <location evidence="16">Cytoplasm</location>
    </subcellularLocation>
</comment>
<accession>A0A4R7HZR8</accession>
<dbReference type="InterPro" id="IPR004733">
    <property type="entry name" value="PurM_cligase"/>
</dbReference>
<feature type="domain" description="ATP-grasp" evidence="17">
    <location>
        <begin position="84"/>
        <end position="283"/>
    </location>
</feature>
<name>A0A4R7HZR8_9ACTN</name>
<comment type="pathway">
    <text evidence="3 16">Purine metabolism; IMP biosynthesis via de novo pathway; 5-amino-1-(5-phospho-D-ribosyl)imidazole from N(2)-formyl-N(1)-(5-phospho-D-ribosyl)glycinamide: step 2/2.</text>
</comment>
<dbReference type="EC" id="6.3.4.13" evidence="15"/>
<keyword evidence="7 16" id="KW-0436">Ligase</keyword>
<evidence type="ECO:0000256" key="14">
    <source>
        <dbReference type="ARBA" id="ARBA00049057"/>
    </source>
</evidence>
<evidence type="ECO:0000256" key="4">
    <source>
        <dbReference type="ARBA" id="ARBA00005174"/>
    </source>
</evidence>
<dbReference type="Gene3D" id="3.30.470.20">
    <property type="entry name" value="ATP-grasp fold, B domain"/>
    <property type="match status" value="1"/>
</dbReference>
<dbReference type="Pfam" id="PF02843">
    <property type="entry name" value="GARS_C"/>
    <property type="match status" value="1"/>
</dbReference>
<dbReference type="SMART" id="SM01209">
    <property type="entry name" value="GARS_A"/>
    <property type="match status" value="1"/>
</dbReference>
<dbReference type="SUPFAM" id="SSF52440">
    <property type="entry name" value="PreATP-grasp domain"/>
    <property type="match status" value="1"/>
</dbReference>
<comment type="catalytic activity">
    <reaction evidence="15">
        <text>5-phospho-beta-D-ribosylamine + glycine + ATP = N(1)-(5-phospho-beta-D-ribosyl)glycinamide + ADP + phosphate + H(+)</text>
        <dbReference type="Rhea" id="RHEA:17453"/>
        <dbReference type="ChEBI" id="CHEBI:15378"/>
        <dbReference type="ChEBI" id="CHEBI:30616"/>
        <dbReference type="ChEBI" id="CHEBI:43474"/>
        <dbReference type="ChEBI" id="CHEBI:57305"/>
        <dbReference type="ChEBI" id="CHEBI:58681"/>
        <dbReference type="ChEBI" id="CHEBI:143788"/>
        <dbReference type="ChEBI" id="CHEBI:456216"/>
        <dbReference type="EC" id="6.3.4.13"/>
    </reaction>
</comment>
<dbReference type="SUPFAM" id="SSF56042">
    <property type="entry name" value="PurM C-terminal domain-like"/>
    <property type="match status" value="1"/>
</dbReference>
<dbReference type="CDD" id="cd02196">
    <property type="entry name" value="PurM"/>
    <property type="match status" value="1"/>
</dbReference>
<evidence type="ECO:0000256" key="10">
    <source>
        <dbReference type="ARBA" id="ARBA00022755"/>
    </source>
</evidence>
<dbReference type="InterPro" id="IPR013815">
    <property type="entry name" value="ATP_grasp_subdomain_1"/>
</dbReference>
<comment type="pathway">
    <text evidence="4 15">Purine metabolism; IMP biosynthesis via de novo pathway; N(1)-(5-phospho-D-ribosyl)glycinamide from 5-phospho-alpha-D-ribose 1-diphosphate: step 2/2.</text>
</comment>
<evidence type="ECO:0000313" key="18">
    <source>
        <dbReference type="EMBL" id="TDT16625.1"/>
    </source>
</evidence>
<dbReference type="Pfam" id="PF02844">
    <property type="entry name" value="GARS_N"/>
    <property type="match status" value="1"/>
</dbReference>
<dbReference type="Pfam" id="PF00586">
    <property type="entry name" value="AIRS"/>
    <property type="match status" value="1"/>
</dbReference>
<dbReference type="PANTHER" id="PTHR10520:SF12">
    <property type="entry name" value="TRIFUNCTIONAL PURINE BIOSYNTHETIC PROTEIN ADENOSINE-3"/>
    <property type="match status" value="1"/>
</dbReference>
<evidence type="ECO:0000313" key="19">
    <source>
        <dbReference type="Proteomes" id="UP000294558"/>
    </source>
</evidence>
<dbReference type="RefSeq" id="WP_208294039.1">
    <property type="nucleotide sequence ID" value="NZ_SOAU01000001.1"/>
</dbReference>
<dbReference type="InterPro" id="IPR011054">
    <property type="entry name" value="Rudment_hybrid_motif"/>
</dbReference>
<comment type="catalytic activity">
    <reaction evidence="14 16">
        <text>2-formamido-N(1)-(5-O-phospho-beta-D-ribosyl)acetamidine + ATP = 5-amino-1-(5-phospho-beta-D-ribosyl)imidazole + ADP + phosphate + H(+)</text>
        <dbReference type="Rhea" id="RHEA:23032"/>
        <dbReference type="ChEBI" id="CHEBI:15378"/>
        <dbReference type="ChEBI" id="CHEBI:30616"/>
        <dbReference type="ChEBI" id="CHEBI:43474"/>
        <dbReference type="ChEBI" id="CHEBI:137981"/>
        <dbReference type="ChEBI" id="CHEBI:147287"/>
        <dbReference type="ChEBI" id="CHEBI:456216"/>
        <dbReference type="EC" id="6.3.3.1"/>
    </reaction>
</comment>
<dbReference type="EMBL" id="SOAU01000001">
    <property type="protein sequence ID" value="TDT16625.1"/>
    <property type="molecule type" value="Genomic_DNA"/>
</dbReference>
<keyword evidence="16" id="KW-0963">Cytoplasm</keyword>
<evidence type="ECO:0000256" key="3">
    <source>
        <dbReference type="ARBA" id="ARBA00004686"/>
    </source>
</evidence>
<organism evidence="18 19">
    <name type="scientific">Ilumatobacter fluminis</name>
    <dbReference type="NCBI Taxonomy" id="467091"/>
    <lineage>
        <taxon>Bacteria</taxon>
        <taxon>Bacillati</taxon>
        <taxon>Actinomycetota</taxon>
        <taxon>Acidimicrobiia</taxon>
        <taxon>Acidimicrobiales</taxon>
        <taxon>Ilumatobacteraceae</taxon>
        <taxon>Ilumatobacter</taxon>
    </lineage>
</organism>
<comment type="similarity">
    <text evidence="15">Belongs to the GARS family.</text>
</comment>
<dbReference type="SUPFAM" id="SSF51246">
    <property type="entry name" value="Rudiment single hybrid motif"/>
    <property type="match status" value="1"/>
</dbReference>
<evidence type="ECO:0000256" key="13">
    <source>
        <dbReference type="ARBA" id="ARBA00023268"/>
    </source>
</evidence>
<reference evidence="18 19" key="1">
    <citation type="submission" date="2019-03" db="EMBL/GenBank/DDBJ databases">
        <title>Sequencing the genomes of 1000 actinobacteria strains.</title>
        <authorList>
            <person name="Klenk H.-P."/>
        </authorList>
    </citation>
    <scope>NUCLEOTIDE SEQUENCE [LARGE SCALE GENOMIC DNA]</scope>
    <source>
        <strain evidence="18 19">DSM 18936</strain>
    </source>
</reference>
<dbReference type="SUPFAM" id="SSF56059">
    <property type="entry name" value="Glutathione synthetase ATP-binding domain-like"/>
    <property type="match status" value="1"/>
</dbReference>
<dbReference type="InterPro" id="IPR036921">
    <property type="entry name" value="PurM-like_N_sf"/>
</dbReference>
<dbReference type="InterPro" id="IPR020560">
    <property type="entry name" value="PRibGlycinamide_synth_C-dom"/>
</dbReference>
<evidence type="ECO:0000256" key="6">
    <source>
        <dbReference type="ARBA" id="ARBA00010280"/>
    </source>
</evidence>
<evidence type="ECO:0000256" key="1">
    <source>
        <dbReference type="ARBA" id="ARBA00001936"/>
    </source>
</evidence>
<comment type="caution">
    <text evidence="18">The sequence shown here is derived from an EMBL/GenBank/DDBJ whole genome shotgun (WGS) entry which is preliminary data.</text>
</comment>
<keyword evidence="13" id="KW-0511">Multifunctional enzyme</keyword>
<dbReference type="PANTHER" id="PTHR10520">
    <property type="entry name" value="TRIFUNCTIONAL PURINE BIOSYNTHETIC PROTEIN ADENOSINE-3-RELATED"/>
    <property type="match status" value="1"/>
</dbReference>
<keyword evidence="11 16" id="KW-0067">ATP-binding</keyword>
<protein>
    <recommendedName>
        <fullName evidence="15 16">Multifunctional fusion protein</fullName>
    </recommendedName>
    <domain>
        <recommendedName>
            <fullName evidence="15">Phosphoribosylamine--glycine ligase</fullName>
            <ecNumber evidence="15">6.3.4.13</ecNumber>
        </recommendedName>
        <alternativeName>
            <fullName evidence="15">GARS</fullName>
        </alternativeName>
        <alternativeName>
            <fullName evidence="15">Glycinamide ribonucleotide synthetase</fullName>
        </alternativeName>
        <alternativeName>
            <fullName evidence="15">Phosphoribosylglycinamide synthetase</fullName>
        </alternativeName>
    </domain>
    <domain>
        <recommendedName>
            <fullName evidence="16">Phosphoribosylformylglycinamidine cyclo-ligase</fullName>
            <ecNumber evidence="16">6.3.3.1</ecNumber>
        </recommendedName>
        <alternativeName>
            <fullName evidence="16">AIR synthase</fullName>
        </alternativeName>
        <alternativeName>
            <fullName evidence="16">AIRS</fullName>
        </alternativeName>
        <alternativeName>
            <fullName evidence="16">Phosphoribosyl-aminoimidazole synthetase</fullName>
        </alternativeName>
    </domain>
</protein>
<dbReference type="GO" id="GO:0005829">
    <property type="term" value="C:cytosol"/>
    <property type="evidence" value="ECO:0007669"/>
    <property type="project" value="TreeGrafter"/>
</dbReference>
<dbReference type="NCBIfam" id="TIGR00878">
    <property type="entry name" value="purM"/>
    <property type="match status" value="1"/>
</dbReference>
<comment type="similarity">
    <text evidence="6 16">Belongs to the AIR synthase family.</text>
</comment>
<evidence type="ECO:0000256" key="8">
    <source>
        <dbReference type="ARBA" id="ARBA00022723"/>
    </source>
</evidence>
<dbReference type="InterPro" id="IPR037123">
    <property type="entry name" value="PRibGlycinamide_synth_C_sf"/>
</dbReference>
<dbReference type="GO" id="GO:0046084">
    <property type="term" value="P:adenine biosynthetic process"/>
    <property type="evidence" value="ECO:0007669"/>
    <property type="project" value="TreeGrafter"/>
</dbReference>
<dbReference type="InterPro" id="IPR011761">
    <property type="entry name" value="ATP-grasp"/>
</dbReference>
<keyword evidence="9 16" id="KW-0547">Nucleotide-binding</keyword>
<dbReference type="InterPro" id="IPR020562">
    <property type="entry name" value="PRibGlycinamide_synth_N"/>
</dbReference>
<dbReference type="InterPro" id="IPR016185">
    <property type="entry name" value="PreATP-grasp_dom_sf"/>
</dbReference>
<dbReference type="InterPro" id="IPR020561">
    <property type="entry name" value="PRibGlycinamid_synth_ATP-grasp"/>
</dbReference>
<comment type="similarity">
    <text evidence="5">In the N-terminal section; belongs to the GARS family.</text>
</comment>
<dbReference type="GO" id="GO:0004637">
    <property type="term" value="F:phosphoribosylamine-glycine ligase activity"/>
    <property type="evidence" value="ECO:0007669"/>
    <property type="project" value="UniProtKB-UniRule"/>
</dbReference>
<dbReference type="UniPathway" id="UPA00074">
    <property type="reaction ID" value="UER00125"/>
</dbReference>
<keyword evidence="19" id="KW-1185">Reference proteome</keyword>
<comment type="cofactor">
    <cofactor evidence="1">
        <name>Mn(2+)</name>
        <dbReference type="ChEBI" id="CHEBI:29035"/>
    </cofactor>
</comment>
<comment type="cofactor">
    <cofactor evidence="2">
        <name>Mg(2+)</name>
        <dbReference type="ChEBI" id="CHEBI:18420"/>
    </cofactor>
</comment>
<evidence type="ECO:0000256" key="15">
    <source>
        <dbReference type="HAMAP-Rule" id="MF_00138"/>
    </source>
</evidence>
<dbReference type="AlphaFoldDB" id="A0A4R7HZR8"/>
<dbReference type="FunFam" id="3.30.470.20:FF:000018">
    <property type="entry name" value="Trifunctional purine biosynthetic protein adenosine-3"/>
    <property type="match status" value="1"/>
</dbReference>
<evidence type="ECO:0000256" key="11">
    <source>
        <dbReference type="ARBA" id="ARBA00022840"/>
    </source>
</evidence>
<dbReference type="SMART" id="SM01210">
    <property type="entry name" value="GARS_C"/>
    <property type="match status" value="1"/>
</dbReference>
<dbReference type="InterPro" id="IPR010918">
    <property type="entry name" value="PurM-like_C_dom"/>
</dbReference>
<dbReference type="InterPro" id="IPR016188">
    <property type="entry name" value="PurM-like_N"/>
</dbReference>
<dbReference type="SUPFAM" id="SSF55326">
    <property type="entry name" value="PurM N-terminal domain-like"/>
    <property type="match status" value="1"/>
</dbReference>
<dbReference type="HAMAP" id="MF_00138">
    <property type="entry name" value="GARS"/>
    <property type="match status" value="1"/>
</dbReference>
<dbReference type="Pfam" id="PF01071">
    <property type="entry name" value="GARS_A"/>
    <property type="match status" value="1"/>
</dbReference>
<dbReference type="PROSITE" id="PS50975">
    <property type="entry name" value="ATP_GRASP"/>
    <property type="match status" value="1"/>
</dbReference>
<dbReference type="EC" id="6.3.3.1" evidence="16"/>
<gene>
    <name evidence="15" type="primary">purD</name>
    <name evidence="16" type="synonym">purM</name>
    <name evidence="18" type="ORF">BDK89_2217</name>
</gene>
<dbReference type="GO" id="GO:0005524">
    <property type="term" value="F:ATP binding"/>
    <property type="evidence" value="ECO:0007669"/>
    <property type="project" value="UniProtKB-UniRule"/>
</dbReference>
<dbReference type="Gene3D" id="3.30.1330.10">
    <property type="entry name" value="PurM-like, N-terminal domain"/>
    <property type="match status" value="1"/>
</dbReference>
<evidence type="ECO:0000256" key="5">
    <source>
        <dbReference type="ARBA" id="ARBA00007423"/>
    </source>
</evidence>
<dbReference type="Gene3D" id="3.90.600.10">
    <property type="entry name" value="Phosphoribosylglycinamide synthetase, C-terminal domain"/>
    <property type="match status" value="1"/>
</dbReference>
<evidence type="ECO:0000256" key="2">
    <source>
        <dbReference type="ARBA" id="ARBA00001946"/>
    </source>
</evidence>
<dbReference type="NCBIfam" id="TIGR00877">
    <property type="entry name" value="purD"/>
    <property type="match status" value="1"/>
</dbReference>
<evidence type="ECO:0000256" key="16">
    <source>
        <dbReference type="HAMAP-Rule" id="MF_00741"/>
    </source>
</evidence>
<dbReference type="HAMAP" id="MF_00741">
    <property type="entry name" value="AIRS"/>
    <property type="match status" value="1"/>
</dbReference>
<evidence type="ECO:0000256" key="7">
    <source>
        <dbReference type="ARBA" id="ARBA00022598"/>
    </source>
</evidence>
<dbReference type="Gene3D" id="3.40.50.20">
    <property type="match status" value="2"/>
</dbReference>
<dbReference type="Gene3D" id="3.30.1490.20">
    <property type="entry name" value="ATP-grasp fold, A domain"/>
    <property type="match status" value="1"/>
</dbReference>
<dbReference type="GO" id="GO:0004641">
    <property type="term" value="F:phosphoribosylformylglycinamidine cyclo-ligase activity"/>
    <property type="evidence" value="ECO:0007669"/>
    <property type="project" value="UniProtKB-UniRule"/>
</dbReference>
<dbReference type="Gene3D" id="3.90.650.10">
    <property type="entry name" value="PurM-like C-terminal domain"/>
    <property type="match status" value="1"/>
</dbReference>
<dbReference type="GO" id="GO:0046872">
    <property type="term" value="F:metal ion binding"/>
    <property type="evidence" value="ECO:0007669"/>
    <property type="project" value="UniProtKB-KW"/>
</dbReference>
<dbReference type="InterPro" id="IPR000115">
    <property type="entry name" value="PRibGlycinamide_synth"/>
</dbReference>
<evidence type="ECO:0000256" key="12">
    <source>
        <dbReference type="ARBA" id="ARBA00023211"/>
    </source>
</evidence>